<proteinExistence type="predicted"/>
<sequence>MGGKGPIEKIWYTPNLKKQIGMVGQVSLQCFRANGSGNLVGTEVPKSDAKDIKLAKCLVEDNRQAESYLQYIPARVQLYTWEGYVSGLVVELEFGLGLVVVHSKVFDVQMWDKE</sequence>
<evidence type="ECO:0000313" key="2">
    <source>
        <dbReference type="Proteomes" id="UP001056120"/>
    </source>
</evidence>
<organism evidence="1 2">
    <name type="scientific">Smallanthus sonchifolius</name>
    <dbReference type="NCBI Taxonomy" id="185202"/>
    <lineage>
        <taxon>Eukaryota</taxon>
        <taxon>Viridiplantae</taxon>
        <taxon>Streptophyta</taxon>
        <taxon>Embryophyta</taxon>
        <taxon>Tracheophyta</taxon>
        <taxon>Spermatophyta</taxon>
        <taxon>Magnoliopsida</taxon>
        <taxon>eudicotyledons</taxon>
        <taxon>Gunneridae</taxon>
        <taxon>Pentapetalae</taxon>
        <taxon>asterids</taxon>
        <taxon>campanulids</taxon>
        <taxon>Asterales</taxon>
        <taxon>Asteraceae</taxon>
        <taxon>Asteroideae</taxon>
        <taxon>Heliantheae alliance</taxon>
        <taxon>Millerieae</taxon>
        <taxon>Smallanthus</taxon>
    </lineage>
</organism>
<gene>
    <name evidence="1" type="ORF">L1987_59144</name>
</gene>
<keyword evidence="2" id="KW-1185">Reference proteome</keyword>
<accession>A0ACB9D4V8</accession>
<evidence type="ECO:0000313" key="1">
    <source>
        <dbReference type="EMBL" id="KAI3741470.1"/>
    </source>
</evidence>
<comment type="caution">
    <text evidence="1">The sequence shown here is derived from an EMBL/GenBank/DDBJ whole genome shotgun (WGS) entry which is preliminary data.</text>
</comment>
<protein>
    <submittedName>
        <fullName evidence="1">Uncharacterized protein</fullName>
    </submittedName>
</protein>
<reference evidence="1 2" key="2">
    <citation type="journal article" date="2022" name="Mol. Ecol. Resour.">
        <title>The genomes of chicory, endive, great burdock and yacon provide insights into Asteraceae paleo-polyploidization history and plant inulin production.</title>
        <authorList>
            <person name="Fan W."/>
            <person name="Wang S."/>
            <person name="Wang H."/>
            <person name="Wang A."/>
            <person name="Jiang F."/>
            <person name="Liu H."/>
            <person name="Zhao H."/>
            <person name="Xu D."/>
            <person name="Zhang Y."/>
        </authorList>
    </citation>
    <scope>NUCLEOTIDE SEQUENCE [LARGE SCALE GENOMIC DNA]</scope>
    <source>
        <strain evidence="2">cv. Yunnan</strain>
        <tissue evidence="1">Leaves</tissue>
    </source>
</reference>
<name>A0ACB9D4V8_9ASTR</name>
<dbReference type="Proteomes" id="UP001056120">
    <property type="component" value="Linkage Group LG20"/>
</dbReference>
<reference evidence="2" key="1">
    <citation type="journal article" date="2022" name="Mol. Ecol. Resour.">
        <title>The genomes of chicory, endive, great burdock and yacon provide insights into Asteraceae palaeo-polyploidization history and plant inulin production.</title>
        <authorList>
            <person name="Fan W."/>
            <person name="Wang S."/>
            <person name="Wang H."/>
            <person name="Wang A."/>
            <person name="Jiang F."/>
            <person name="Liu H."/>
            <person name="Zhao H."/>
            <person name="Xu D."/>
            <person name="Zhang Y."/>
        </authorList>
    </citation>
    <scope>NUCLEOTIDE SEQUENCE [LARGE SCALE GENOMIC DNA]</scope>
    <source>
        <strain evidence="2">cv. Yunnan</strain>
    </source>
</reference>
<dbReference type="EMBL" id="CM042037">
    <property type="protein sequence ID" value="KAI3741470.1"/>
    <property type="molecule type" value="Genomic_DNA"/>
</dbReference>